<dbReference type="Pfam" id="PF00046">
    <property type="entry name" value="Homeodomain"/>
    <property type="match status" value="1"/>
</dbReference>
<keyword evidence="1 2" id="KW-0539">Nucleus</keyword>
<feature type="compositionally biased region" description="Polar residues" evidence="3">
    <location>
        <begin position="32"/>
        <end position="52"/>
    </location>
</feature>
<evidence type="ECO:0000256" key="3">
    <source>
        <dbReference type="SAM" id="MobiDB-lite"/>
    </source>
</evidence>
<feature type="compositionally biased region" description="Basic residues" evidence="3">
    <location>
        <begin position="144"/>
        <end position="159"/>
    </location>
</feature>
<name>A0A1Y2CZ47_9FUNG</name>
<feature type="compositionally biased region" description="Acidic residues" evidence="3">
    <location>
        <begin position="363"/>
        <end position="377"/>
    </location>
</feature>
<feature type="region of interest" description="Disordered" evidence="3">
    <location>
        <begin position="112"/>
        <end position="161"/>
    </location>
</feature>
<evidence type="ECO:0000313" key="5">
    <source>
        <dbReference type="EMBL" id="ORY52313.1"/>
    </source>
</evidence>
<dbReference type="SMART" id="SM00389">
    <property type="entry name" value="HOX"/>
    <property type="match status" value="1"/>
</dbReference>
<dbReference type="GO" id="GO:0005634">
    <property type="term" value="C:nucleus"/>
    <property type="evidence" value="ECO:0007669"/>
    <property type="project" value="UniProtKB-SubCell"/>
</dbReference>
<evidence type="ECO:0000259" key="4">
    <source>
        <dbReference type="PROSITE" id="PS50071"/>
    </source>
</evidence>
<keyword evidence="6" id="KW-1185">Reference proteome</keyword>
<dbReference type="OrthoDB" id="6159439at2759"/>
<feature type="domain" description="Homeobox" evidence="4">
    <location>
        <begin position="254"/>
        <end position="304"/>
    </location>
</feature>
<dbReference type="SUPFAM" id="SSF46689">
    <property type="entry name" value="Homeodomain-like"/>
    <property type="match status" value="1"/>
</dbReference>
<sequence length="417" mass="46054">MDPPTLATATVPPQHCEPMAVQSSRVGPLSVHSDTASQLTPPTSEVGTLNQRAPNFNSLPSIRAQFATAHPTPLMPQASARVSNTYQPLFHQPLVAPPTLHMANHIIRNDCHPYQRPHHTQQQHYSSGPSQQSLPRPPPSQAQHHQHHQHQPVHQHPHYAHPQSQIYRPIQHPHPYTHQQTRPLYHTHPTTASSVLHSSQTNTHASQPQPPPSSILPKIPSPRLTTRTYKSRKPKPDGPQVFLTPPTSGSIRATKPQLNVLYKIFAENPMPSGEMHAAIGLRIGMKKSTVRNWFQNQRAKAKKQQTEGHDDQTTAYIGDLNWNGAEGETAAGGVSSLISTANGHDDVERFEKCFEGFKQEYDSTVEEEEGYEGEGDADSSPPASELAPSSLVSEATNILALSESRRRPHIMSIDALI</sequence>
<accession>A0A1Y2CZ47</accession>
<feature type="compositionally biased region" description="Polar residues" evidence="3">
    <location>
        <begin position="192"/>
        <end position="205"/>
    </location>
</feature>
<dbReference type="EMBL" id="MCGO01000003">
    <property type="protein sequence ID" value="ORY52313.1"/>
    <property type="molecule type" value="Genomic_DNA"/>
</dbReference>
<dbReference type="PROSITE" id="PS50071">
    <property type="entry name" value="HOMEOBOX_2"/>
    <property type="match status" value="1"/>
</dbReference>
<comment type="caution">
    <text evidence="5">The sequence shown here is derived from an EMBL/GenBank/DDBJ whole genome shotgun (WGS) entry which is preliminary data.</text>
</comment>
<dbReference type="InterPro" id="IPR001356">
    <property type="entry name" value="HD"/>
</dbReference>
<dbReference type="AlphaFoldDB" id="A0A1Y2CZ47"/>
<dbReference type="Proteomes" id="UP000193642">
    <property type="component" value="Unassembled WGS sequence"/>
</dbReference>
<proteinExistence type="predicted"/>
<dbReference type="Gene3D" id="1.10.10.60">
    <property type="entry name" value="Homeodomain-like"/>
    <property type="match status" value="1"/>
</dbReference>
<keyword evidence="1 2" id="KW-0371">Homeobox</keyword>
<feature type="DNA-binding region" description="Homeobox" evidence="1">
    <location>
        <begin position="256"/>
        <end position="305"/>
    </location>
</feature>
<gene>
    <name evidence="5" type="ORF">BCR33DRAFT_761544</name>
</gene>
<protein>
    <recommendedName>
        <fullName evidence="4">Homeobox domain-containing protein</fullName>
    </recommendedName>
</protein>
<feature type="region of interest" description="Disordered" evidence="3">
    <location>
        <begin position="363"/>
        <end position="391"/>
    </location>
</feature>
<dbReference type="GO" id="GO:0003677">
    <property type="term" value="F:DNA binding"/>
    <property type="evidence" value="ECO:0007669"/>
    <property type="project" value="UniProtKB-UniRule"/>
</dbReference>
<feature type="region of interest" description="Disordered" evidence="3">
    <location>
        <begin position="192"/>
        <end position="250"/>
    </location>
</feature>
<organism evidence="5 6">
    <name type="scientific">Rhizoclosmatium globosum</name>
    <dbReference type="NCBI Taxonomy" id="329046"/>
    <lineage>
        <taxon>Eukaryota</taxon>
        <taxon>Fungi</taxon>
        <taxon>Fungi incertae sedis</taxon>
        <taxon>Chytridiomycota</taxon>
        <taxon>Chytridiomycota incertae sedis</taxon>
        <taxon>Chytridiomycetes</taxon>
        <taxon>Chytridiales</taxon>
        <taxon>Chytriomycetaceae</taxon>
        <taxon>Rhizoclosmatium</taxon>
    </lineage>
</organism>
<evidence type="ECO:0000313" key="6">
    <source>
        <dbReference type="Proteomes" id="UP000193642"/>
    </source>
</evidence>
<keyword evidence="1 2" id="KW-0238">DNA-binding</keyword>
<dbReference type="CDD" id="cd00086">
    <property type="entry name" value="homeodomain"/>
    <property type="match status" value="1"/>
</dbReference>
<feature type="region of interest" description="Disordered" evidence="3">
    <location>
        <begin position="21"/>
        <end position="52"/>
    </location>
</feature>
<comment type="subcellular location">
    <subcellularLocation>
        <location evidence="1 2">Nucleus</location>
    </subcellularLocation>
</comment>
<dbReference type="InterPro" id="IPR009057">
    <property type="entry name" value="Homeodomain-like_sf"/>
</dbReference>
<evidence type="ECO:0000256" key="1">
    <source>
        <dbReference type="PROSITE-ProRule" id="PRU00108"/>
    </source>
</evidence>
<evidence type="ECO:0000256" key="2">
    <source>
        <dbReference type="RuleBase" id="RU000682"/>
    </source>
</evidence>
<reference evidence="5 6" key="1">
    <citation type="submission" date="2016-07" db="EMBL/GenBank/DDBJ databases">
        <title>Pervasive Adenine N6-methylation of Active Genes in Fungi.</title>
        <authorList>
            <consortium name="DOE Joint Genome Institute"/>
            <person name="Mondo S.J."/>
            <person name="Dannebaum R.O."/>
            <person name="Kuo R.C."/>
            <person name="Labutti K."/>
            <person name="Haridas S."/>
            <person name="Kuo A."/>
            <person name="Salamov A."/>
            <person name="Ahrendt S.R."/>
            <person name="Lipzen A."/>
            <person name="Sullivan W."/>
            <person name="Andreopoulos W.B."/>
            <person name="Clum A."/>
            <person name="Lindquist E."/>
            <person name="Daum C."/>
            <person name="Ramamoorthy G.K."/>
            <person name="Gryganskyi A."/>
            <person name="Culley D."/>
            <person name="Magnuson J.K."/>
            <person name="James T.Y."/>
            <person name="O'Malley M.A."/>
            <person name="Stajich J.E."/>
            <person name="Spatafora J.W."/>
            <person name="Visel A."/>
            <person name="Grigoriev I.V."/>
        </authorList>
    </citation>
    <scope>NUCLEOTIDE SEQUENCE [LARGE SCALE GENOMIC DNA]</scope>
    <source>
        <strain evidence="5 6">JEL800</strain>
    </source>
</reference>
<feature type="compositionally biased region" description="Low complexity" evidence="3">
    <location>
        <begin position="378"/>
        <end position="391"/>
    </location>
</feature>